<evidence type="ECO:0000256" key="3">
    <source>
        <dbReference type="ARBA" id="ARBA00022980"/>
    </source>
</evidence>
<name>N1QET8_SPHMS</name>
<dbReference type="PRINTS" id="PR00063">
    <property type="entry name" value="RIBOSOMALL27"/>
</dbReference>
<keyword evidence="4" id="KW-0496">Mitochondrion</keyword>
<evidence type="ECO:0000256" key="6">
    <source>
        <dbReference type="ARBA" id="ARBA00035267"/>
    </source>
</evidence>
<keyword evidence="9" id="KW-1185">Reference proteome</keyword>
<comment type="similarity">
    <text evidence="2">Belongs to the bacterial ribosomal protein bL27 family.</text>
</comment>
<dbReference type="SUPFAM" id="SSF110324">
    <property type="entry name" value="Ribosomal L27 protein-like"/>
    <property type="match status" value="1"/>
</dbReference>
<evidence type="ECO:0000256" key="7">
    <source>
        <dbReference type="SAM" id="MobiDB-lite"/>
    </source>
</evidence>
<dbReference type="OMA" id="DNWRIGR"/>
<gene>
    <name evidence="8" type="ORF">SEPMUDRAFT_149554</name>
</gene>
<evidence type="ECO:0000256" key="4">
    <source>
        <dbReference type="ARBA" id="ARBA00023128"/>
    </source>
</evidence>
<feature type="region of interest" description="Disordered" evidence="7">
    <location>
        <begin position="39"/>
        <end position="72"/>
    </location>
</feature>
<keyword evidence="3" id="KW-0689">Ribosomal protein</keyword>
<dbReference type="Pfam" id="PF01016">
    <property type="entry name" value="Ribosomal_L27"/>
    <property type="match status" value="1"/>
</dbReference>
<dbReference type="GeneID" id="27902764"/>
<evidence type="ECO:0000256" key="1">
    <source>
        <dbReference type="ARBA" id="ARBA00004173"/>
    </source>
</evidence>
<dbReference type="GO" id="GO:0005762">
    <property type="term" value="C:mitochondrial large ribosomal subunit"/>
    <property type="evidence" value="ECO:0007669"/>
    <property type="project" value="TreeGrafter"/>
</dbReference>
<proteinExistence type="inferred from homology"/>
<keyword evidence="5" id="KW-0687">Ribonucleoprotein</keyword>
<dbReference type="Proteomes" id="UP000016931">
    <property type="component" value="Unassembled WGS sequence"/>
</dbReference>
<organism evidence="8 9">
    <name type="scientific">Sphaerulina musiva (strain SO2202)</name>
    <name type="common">Poplar stem canker fungus</name>
    <name type="synonym">Septoria musiva</name>
    <dbReference type="NCBI Taxonomy" id="692275"/>
    <lineage>
        <taxon>Eukaryota</taxon>
        <taxon>Fungi</taxon>
        <taxon>Dikarya</taxon>
        <taxon>Ascomycota</taxon>
        <taxon>Pezizomycotina</taxon>
        <taxon>Dothideomycetes</taxon>
        <taxon>Dothideomycetidae</taxon>
        <taxon>Mycosphaerellales</taxon>
        <taxon>Mycosphaerellaceae</taxon>
        <taxon>Sphaerulina</taxon>
    </lineage>
</organism>
<evidence type="ECO:0000313" key="8">
    <source>
        <dbReference type="EMBL" id="EMF11612.1"/>
    </source>
</evidence>
<dbReference type="RefSeq" id="XP_016759733.1">
    <property type="nucleotide sequence ID" value="XM_016905627.1"/>
</dbReference>
<dbReference type="GO" id="GO:0003735">
    <property type="term" value="F:structural constituent of ribosome"/>
    <property type="evidence" value="ECO:0007669"/>
    <property type="project" value="InterPro"/>
</dbReference>
<accession>N1QET8</accession>
<sequence length="280" mass="30672">MASLLKSRLSHASSNCSLTSLESALASFRISPAVCTNSRIPTGRRNASHQAQGRANGAKDGPGKRLGAKKSGGQYVVPGNILFRQRGTLWFPGDNCYMGRDHTIHAGQPGYVIYYRDPLKHPHRKYIGIVFDRSQTLPQAPNTPRRRKLGMLAYQNPKTAVSSPGTTGGLTFAAPPDTPGAASSPATIIKDVPNASRDVTVMRGPKGEQQEINYRFIPGRYMYKEANWEIGRAAERSKVAMAVKPFVPGDRFAAWRKRNARKARSAERRALSRGGKKAKK</sequence>
<dbReference type="PROSITE" id="PS00831">
    <property type="entry name" value="RIBOSOMAL_L27"/>
    <property type="match status" value="1"/>
</dbReference>
<dbReference type="HOGENOM" id="CLU_062495_1_0_1"/>
<dbReference type="PANTHER" id="PTHR15893:SF0">
    <property type="entry name" value="LARGE RIBOSOMAL SUBUNIT PROTEIN BL27M"/>
    <property type="match status" value="1"/>
</dbReference>
<dbReference type="eggNOG" id="KOG4600">
    <property type="taxonomic scope" value="Eukaryota"/>
</dbReference>
<dbReference type="AlphaFoldDB" id="N1QET8"/>
<dbReference type="InterPro" id="IPR018261">
    <property type="entry name" value="Ribosomal_bL27_CS"/>
</dbReference>
<dbReference type="GO" id="GO:0006412">
    <property type="term" value="P:translation"/>
    <property type="evidence" value="ECO:0007669"/>
    <property type="project" value="InterPro"/>
</dbReference>
<dbReference type="FunFam" id="2.40.50.100:FF:000042">
    <property type="entry name" value="50S ribosomal protein L27"/>
    <property type="match status" value="1"/>
</dbReference>
<dbReference type="InterPro" id="IPR001684">
    <property type="entry name" value="Ribosomal_bL27"/>
</dbReference>
<feature type="region of interest" description="Disordered" evidence="7">
    <location>
        <begin position="257"/>
        <end position="280"/>
    </location>
</feature>
<dbReference type="OrthoDB" id="1867012at2759"/>
<reference evidence="8 9" key="1">
    <citation type="journal article" date="2012" name="PLoS Pathog.">
        <title>Diverse lifestyles and strategies of plant pathogenesis encoded in the genomes of eighteen Dothideomycetes fungi.</title>
        <authorList>
            <person name="Ohm R.A."/>
            <person name="Feau N."/>
            <person name="Henrissat B."/>
            <person name="Schoch C.L."/>
            <person name="Horwitz B.A."/>
            <person name="Barry K.W."/>
            <person name="Condon B.J."/>
            <person name="Copeland A.C."/>
            <person name="Dhillon B."/>
            <person name="Glaser F."/>
            <person name="Hesse C.N."/>
            <person name="Kosti I."/>
            <person name="LaButti K."/>
            <person name="Lindquist E.A."/>
            <person name="Lucas S."/>
            <person name="Salamov A.A."/>
            <person name="Bradshaw R.E."/>
            <person name="Ciuffetti L."/>
            <person name="Hamelin R.C."/>
            <person name="Kema G.H.J."/>
            <person name="Lawrence C."/>
            <person name="Scott J.A."/>
            <person name="Spatafora J.W."/>
            <person name="Turgeon B.G."/>
            <person name="de Wit P.J.G.M."/>
            <person name="Zhong S."/>
            <person name="Goodwin S.B."/>
            <person name="Grigoriev I.V."/>
        </authorList>
    </citation>
    <scope>NUCLEOTIDE SEQUENCE [LARGE SCALE GENOMIC DNA]</scope>
    <source>
        <strain evidence="8 9">SO2202</strain>
    </source>
</reference>
<protein>
    <recommendedName>
        <fullName evidence="6">Large ribosomal subunit protein bL27m</fullName>
    </recommendedName>
</protein>
<evidence type="ECO:0000256" key="2">
    <source>
        <dbReference type="ARBA" id="ARBA00010797"/>
    </source>
</evidence>
<dbReference type="EMBL" id="KB456265">
    <property type="protein sequence ID" value="EMF11612.1"/>
    <property type="molecule type" value="Genomic_DNA"/>
</dbReference>
<evidence type="ECO:0000313" key="9">
    <source>
        <dbReference type="Proteomes" id="UP000016931"/>
    </source>
</evidence>
<dbReference type="PANTHER" id="PTHR15893">
    <property type="entry name" value="RIBOSOMAL PROTEIN L27"/>
    <property type="match status" value="1"/>
</dbReference>
<evidence type="ECO:0000256" key="5">
    <source>
        <dbReference type="ARBA" id="ARBA00023274"/>
    </source>
</evidence>
<dbReference type="STRING" id="692275.N1QET8"/>
<comment type="subcellular location">
    <subcellularLocation>
        <location evidence="1">Mitochondrion</location>
    </subcellularLocation>
</comment>
<dbReference type="Gene3D" id="2.40.50.100">
    <property type="match status" value="1"/>
</dbReference>